<evidence type="ECO:0000313" key="1">
    <source>
        <dbReference type="EMBL" id="CAL1377763.1"/>
    </source>
</evidence>
<protein>
    <submittedName>
        <fullName evidence="1">Uncharacterized protein</fullName>
    </submittedName>
</protein>
<dbReference type="AlphaFoldDB" id="A0AAV2DVW7"/>
<name>A0AAV2DVW7_9ROSI</name>
<dbReference type="EMBL" id="OZ034816">
    <property type="protein sequence ID" value="CAL1377763.1"/>
    <property type="molecule type" value="Genomic_DNA"/>
</dbReference>
<organism evidence="1 2">
    <name type="scientific">Linum trigynum</name>
    <dbReference type="NCBI Taxonomy" id="586398"/>
    <lineage>
        <taxon>Eukaryota</taxon>
        <taxon>Viridiplantae</taxon>
        <taxon>Streptophyta</taxon>
        <taxon>Embryophyta</taxon>
        <taxon>Tracheophyta</taxon>
        <taxon>Spermatophyta</taxon>
        <taxon>Magnoliopsida</taxon>
        <taxon>eudicotyledons</taxon>
        <taxon>Gunneridae</taxon>
        <taxon>Pentapetalae</taxon>
        <taxon>rosids</taxon>
        <taxon>fabids</taxon>
        <taxon>Malpighiales</taxon>
        <taxon>Linaceae</taxon>
        <taxon>Linum</taxon>
    </lineage>
</organism>
<gene>
    <name evidence="1" type="ORF">LTRI10_LOCUS19390</name>
</gene>
<dbReference type="Proteomes" id="UP001497516">
    <property type="component" value="Chromosome 3"/>
</dbReference>
<proteinExistence type="predicted"/>
<sequence>MSNESFTDARRISKRRKKGDKYGYKLTYMDAGDKLTYWKRGLGCSIATKKGRVCNCDGRQALELACDRFWSYGGMRRRRLILRWKAGLPRGGNGGLLLESGWLLERIRVAGEWIGSQPDSHPSFFFESEIPKLRRFD</sequence>
<reference evidence="1 2" key="1">
    <citation type="submission" date="2024-04" db="EMBL/GenBank/DDBJ databases">
        <authorList>
            <person name="Fracassetti M."/>
        </authorList>
    </citation>
    <scope>NUCLEOTIDE SEQUENCE [LARGE SCALE GENOMIC DNA]</scope>
</reference>
<keyword evidence="2" id="KW-1185">Reference proteome</keyword>
<accession>A0AAV2DVW7</accession>
<evidence type="ECO:0000313" key="2">
    <source>
        <dbReference type="Proteomes" id="UP001497516"/>
    </source>
</evidence>